<proteinExistence type="predicted"/>
<dbReference type="EMBL" id="OX395132">
    <property type="protein sequence ID" value="CAI5780413.1"/>
    <property type="molecule type" value="Genomic_DNA"/>
</dbReference>
<dbReference type="InterPro" id="IPR016024">
    <property type="entry name" value="ARM-type_fold"/>
</dbReference>
<dbReference type="PANTHER" id="PTHR16356:SF1">
    <property type="entry name" value="TRANSMEMBRANE AND COILED-COIL DOMAIN-CONTAINING PROTEIN 6"/>
    <property type="match status" value="1"/>
</dbReference>
<protein>
    <submittedName>
        <fullName evidence="1">And coiled-coil domain-containing 6 isoform X1</fullName>
    </submittedName>
</protein>
<name>A0AA35PCM4_9SAUR</name>
<dbReference type="InterPro" id="IPR011989">
    <property type="entry name" value="ARM-like"/>
</dbReference>
<gene>
    <name evidence="1" type="ORF">PODLI_1B009316</name>
</gene>
<reference evidence="1" key="1">
    <citation type="submission" date="2022-12" db="EMBL/GenBank/DDBJ databases">
        <authorList>
            <person name="Alioto T."/>
            <person name="Alioto T."/>
            <person name="Gomez Garrido J."/>
        </authorList>
    </citation>
    <scope>NUCLEOTIDE SEQUENCE</scope>
</reference>
<dbReference type="SUPFAM" id="SSF48371">
    <property type="entry name" value="ARM repeat"/>
    <property type="match status" value="1"/>
</dbReference>
<dbReference type="Gene3D" id="1.25.10.10">
    <property type="entry name" value="Leucine-rich Repeat Variant"/>
    <property type="match status" value="2"/>
</dbReference>
<dbReference type="Proteomes" id="UP001178461">
    <property type="component" value="Chromosome 7"/>
</dbReference>
<sequence length="538" mass="59366">MISLGSVPGAEAAAAAASHGVAGPRSWRKSRWGPRNFSVEDLRTWRRERESALRSARRHQQLISKRLLCEDTLMDEGQVGTDSGPAAPLSEEEISQLLKNIQRGKEDRATSLRLLRQGLQHRENQQKFIRLEGSMRVLIGLFTGNLADLQMDAARCLHELSHSSDPDVVEACLPATSYLLTYLSGHSVALMELCLYTLGNLVVEMTAVKKQLLPQGIIPVLASCIQSPHVVVQEGVGYVLSQLLQSKEAPAEIIPLVLNSTLPKDMLHLVCSNLEEGIGAAVEFAWGLHYIICSRVNNSLLISQRTVPSLVQLLLELASVMSTTSVEGVELLICPVVRCVANLLAEDEVGDGELVEQEERLLRALFEFIQYFVSEHLFIAQECLWLINNLTADSIRSCSALLNPDLFTSLLKLLSYERLSLLVLTVLCNIAAKGSAYCQAQHQKAVLFPLISILALPDDKVVAQDLELLHLLFHHWPEAAADFVGQSGLQALEQHQDKLQLQERVKVLIWTAKELTALPQNCPLRASAENLPSTSLQS</sequence>
<keyword evidence="2" id="KW-1185">Reference proteome</keyword>
<organism evidence="1 2">
    <name type="scientific">Podarcis lilfordi</name>
    <name type="common">Lilford's wall lizard</name>
    <dbReference type="NCBI Taxonomy" id="74358"/>
    <lineage>
        <taxon>Eukaryota</taxon>
        <taxon>Metazoa</taxon>
        <taxon>Chordata</taxon>
        <taxon>Craniata</taxon>
        <taxon>Vertebrata</taxon>
        <taxon>Euteleostomi</taxon>
        <taxon>Lepidosauria</taxon>
        <taxon>Squamata</taxon>
        <taxon>Bifurcata</taxon>
        <taxon>Unidentata</taxon>
        <taxon>Episquamata</taxon>
        <taxon>Laterata</taxon>
        <taxon>Lacertibaenia</taxon>
        <taxon>Lacertidae</taxon>
        <taxon>Podarcis</taxon>
    </lineage>
</organism>
<dbReference type="AlphaFoldDB" id="A0AA35PCM4"/>
<evidence type="ECO:0000313" key="1">
    <source>
        <dbReference type="EMBL" id="CAI5780413.1"/>
    </source>
</evidence>
<dbReference type="PANTHER" id="PTHR16356">
    <property type="entry name" value="TRANSMEMBRANE AND COILED-COIL DOMAIN-CONTAINING PROTEIN 6 TMCO6"/>
    <property type="match status" value="1"/>
</dbReference>
<accession>A0AA35PCM4</accession>
<evidence type="ECO:0000313" key="2">
    <source>
        <dbReference type="Proteomes" id="UP001178461"/>
    </source>
</evidence>